<keyword evidence="5" id="KW-0813">Transport</keyword>
<comment type="caution">
    <text evidence="10">The sequence shown here is derived from an EMBL/GenBank/DDBJ whole genome shotgun (WGS) entry which is preliminary data.</text>
</comment>
<sequence length="353" mass="39729">MAIFAVEFDGRGVTQTALMRAASEIICSAADKEGFPSLGYERYDDAPDRVGVPIKGFSIISRTVPSSYERDLEDVAIDVEKLSPPTPDYSNYQVCYDELAPEAMLYEPRAVDAVLVLDDTLVKGEEPWAYIGVQPIHEKLKDGGAIIVNSKRDPEYLLEFIHPTTKRYKLAVIDADSMDKIIILPLIGAMLRVAPGIVSYRAVIATVKERYKAEGVKKAQVIKDAYNKVRWIEVPPAKQPIQIKRKMRLFEEFPKWHEMPEGIVVYAPPVNGSNPHFKTDTFRTYRPITDPNKCNKDGLCWLYCPDSARSPDPETLFAVNLEYCKGCGVCAEVCPTKAIKMVNELDFRGEKIW</sequence>
<keyword evidence="4" id="KW-0677">Repeat</keyword>
<evidence type="ECO:0000313" key="13">
    <source>
        <dbReference type="Proteomes" id="UP000317265"/>
    </source>
</evidence>
<dbReference type="InterPro" id="IPR011898">
    <property type="entry name" value="PorD_KorD"/>
</dbReference>
<evidence type="ECO:0000256" key="2">
    <source>
        <dbReference type="ARBA" id="ARBA00022485"/>
    </source>
</evidence>
<dbReference type="GO" id="GO:0046872">
    <property type="term" value="F:metal ion binding"/>
    <property type="evidence" value="ECO:0007669"/>
    <property type="project" value="UniProtKB-KW"/>
</dbReference>
<dbReference type="Proteomes" id="UP000317265">
    <property type="component" value="Unassembled WGS sequence"/>
</dbReference>
<keyword evidence="2" id="KW-0004">4Fe-4S</keyword>
<dbReference type="Pfam" id="PF00037">
    <property type="entry name" value="Fer4"/>
    <property type="match status" value="1"/>
</dbReference>
<accession>A0A520KFM3</accession>
<comment type="cofactor">
    <cofactor evidence="1">
        <name>[4Fe-4S] cluster</name>
        <dbReference type="ChEBI" id="CHEBI:49883"/>
    </cofactor>
</comment>
<organism evidence="10 12">
    <name type="scientific">Thermoproteota archaeon</name>
    <dbReference type="NCBI Taxonomy" id="2056631"/>
    <lineage>
        <taxon>Archaea</taxon>
        <taxon>Thermoproteota</taxon>
    </lineage>
</organism>
<dbReference type="SUPFAM" id="SSF54862">
    <property type="entry name" value="4Fe-4S ferredoxins"/>
    <property type="match status" value="1"/>
</dbReference>
<keyword evidence="5" id="KW-0249">Electron transport</keyword>
<dbReference type="PANTHER" id="PTHR43724:SF1">
    <property type="entry name" value="PYRUVATE SYNTHASE SUBUNIT PORD"/>
    <property type="match status" value="1"/>
</dbReference>
<dbReference type="EMBL" id="RXIH01000027">
    <property type="protein sequence ID" value="RZN56219.1"/>
    <property type="molecule type" value="Genomic_DNA"/>
</dbReference>
<evidence type="ECO:0000256" key="4">
    <source>
        <dbReference type="ARBA" id="ARBA00022737"/>
    </source>
</evidence>
<reference evidence="11 13" key="1">
    <citation type="journal article" date="2019" name="Nat. Microbiol.">
        <title>Expanding anaerobic alkane metabolism in the domain of Archaea.</title>
        <authorList>
            <person name="Wang Y."/>
            <person name="Wegener G."/>
            <person name="Hou J."/>
            <person name="Wang F."/>
            <person name="Xiao X."/>
        </authorList>
    </citation>
    <scope>NUCLEOTIDE SEQUENCE [LARGE SCALE GENOMIC DNA]</scope>
    <source>
        <strain evidence="11">WYZ-LMO11</strain>
    </source>
</reference>
<evidence type="ECO:0000256" key="3">
    <source>
        <dbReference type="ARBA" id="ARBA00022723"/>
    </source>
</evidence>
<reference evidence="10 12" key="2">
    <citation type="journal article" date="2019" name="Nat. Microbiol.">
        <title>Wide diversity of methane and short-chain alkane metabolisms in uncultured archaea.</title>
        <authorList>
            <person name="Borrel G."/>
            <person name="Adam P.S."/>
            <person name="McKay L.J."/>
            <person name="Chen L.X."/>
            <person name="Sierra-Garcia I.N."/>
            <person name="Sieber C.M."/>
            <person name="Letourneur Q."/>
            <person name="Ghozlane A."/>
            <person name="Andersen G.L."/>
            <person name="Li W.J."/>
            <person name="Hallam S.J."/>
            <person name="Muyzer G."/>
            <person name="de Oliveira V.M."/>
            <person name="Inskeep W.P."/>
            <person name="Banfield J.F."/>
            <person name="Gribaldo S."/>
        </authorList>
    </citation>
    <scope>NUCLEOTIDE SEQUENCE [LARGE SCALE GENOMIC DNA]</scope>
    <source>
        <strain evidence="10">Verst-YHS</strain>
    </source>
</reference>
<dbReference type="InterPro" id="IPR017896">
    <property type="entry name" value="4Fe4S_Fe-S-bd"/>
</dbReference>
<dbReference type="Proteomes" id="UP000316080">
    <property type="component" value="Unassembled WGS sequence"/>
</dbReference>
<name>A0A520KFM3_9CREN</name>
<dbReference type="GO" id="GO:0051539">
    <property type="term" value="F:4 iron, 4 sulfur cluster binding"/>
    <property type="evidence" value="ECO:0007669"/>
    <property type="project" value="UniProtKB-KW"/>
</dbReference>
<dbReference type="Gene3D" id="3.40.920.10">
    <property type="entry name" value="Pyruvate-ferredoxin oxidoreductase, PFOR, domain III"/>
    <property type="match status" value="1"/>
</dbReference>
<dbReference type="EMBL" id="QNVI01000064">
    <property type="protein sequence ID" value="TDA37764.1"/>
    <property type="molecule type" value="Genomic_DNA"/>
</dbReference>
<dbReference type="GO" id="GO:0016625">
    <property type="term" value="F:oxidoreductase activity, acting on the aldehyde or oxo group of donors, iron-sulfur protein as acceptor"/>
    <property type="evidence" value="ECO:0007669"/>
    <property type="project" value="InterPro"/>
</dbReference>
<evidence type="ECO:0000313" key="11">
    <source>
        <dbReference type="EMBL" id="TDA37764.1"/>
    </source>
</evidence>
<proteinExistence type="predicted"/>
<gene>
    <name evidence="11" type="ORF">DSO09_06175</name>
    <name evidence="10" type="ORF">EF809_03305</name>
</gene>
<dbReference type="AlphaFoldDB" id="A0A520KFM3"/>
<feature type="domain" description="4Fe-4S ferredoxin-type" evidence="9">
    <location>
        <begin position="285"/>
        <end position="314"/>
    </location>
</feature>
<protein>
    <recommendedName>
        <fullName evidence="9">4Fe-4S ferredoxin-type domain-containing protein</fullName>
    </recommendedName>
</protein>
<evidence type="ECO:0000256" key="5">
    <source>
        <dbReference type="ARBA" id="ARBA00022982"/>
    </source>
</evidence>
<dbReference type="PROSITE" id="PS00198">
    <property type="entry name" value="4FE4S_FER_1"/>
    <property type="match status" value="1"/>
</dbReference>
<dbReference type="PANTHER" id="PTHR43724">
    <property type="entry name" value="PYRUVATE SYNTHASE SUBUNIT PORD"/>
    <property type="match status" value="1"/>
</dbReference>
<dbReference type="NCBIfam" id="TIGR02179">
    <property type="entry name" value="PorD_KorD"/>
    <property type="match status" value="1"/>
</dbReference>
<dbReference type="PROSITE" id="PS51379">
    <property type="entry name" value="4FE4S_FER_2"/>
    <property type="match status" value="2"/>
</dbReference>
<keyword evidence="3" id="KW-0479">Metal-binding</keyword>
<evidence type="ECO:0000313" key="10">
    <source>
        <dbReference type="EMBL" id="RZN56219.1"/>
    </source>
</evidence>
<keyword evidence="8" id="KW-0411">Iron-sulfur</keyword>
<evidence type="ECO:0000256" key="6">
    <source>
        <dbReference type="ARBA" id="ARBA00023002"/>
    </source>
</evidence>
<evidence type="ECO:0000256" key="7">
    <source>
        <dbReference type="ARBA" id="ARBA00023004"/>
    </source>
</evidence>
<evidence type="ECO:0000313" key="12">
    <source>
        <dbReference type="Proteomes" id="UP000316080"/>
    </source>
</evidence>
<dbReference type="InterPro" id="IPR017900">
    <property type="entry name" value="4Fe4S_Fe_S_CS"/>
</dbReference>
<evidence type="ECO:0000256" key="1">
    <source>
        <dbReference type="ARBA" id="ARBA00001966"/>
    </source>
</evidence>
<keyword evidence="7" id="KW-0408">Iron</keyword>
<evidence type="ECO:0000259" key="9">
    <source>
        <dbReference type="PROSITE" id="PS51379"/>
    </source>
</evidence>
<keyword evidence="6" id="KW-0560">Oxidoreductase</keyword>
<dbReference type="Gene3D" id="3.30.70.20">
    <property type="match status" value="1"/>
</dbReference>
<evidence type="ECO:0000256" key="8">
    <source>
        <dbReference type="ARBA" id="ARBA00023014"/>
    </source>
</evidence>
<feature type="domain" description="4Fe-4S ferredoxin-type" evidence="9">
    <location>
        <begin position="315"/>
        <end position="344"/>
    </location>
</feature>
<dbReference type="SUPFAM" id="SSF53323">
    <property type="entry name" value="Pyruvate-ferredoxin oxidoreductase, PFOR, domain III"/>
    <property type="match status" value="1"/>
</dbReference>
<dbReference type="InterPro" id="IPR002869">
    <property type="entry name" value="Pyrv_flavodox_OxRed_cen"/>
</dbReference>